<dbReference type="InterPro" id="IPR014729">
    <property type="entry name" value="Rossmann-like_a/b/a_fold"/>
</dbReference>
<dbReference type="Proteomes" id="UP000612585">
    <property type="component" value="Unassembled WGS sequence"/>
</dbReference>
<dbReference type="InterPro" id="IPR006016">
    <property type="entry name" value="UspA"/>
</dbReference>
<dbReference type="PRINTS" id="PR01438">
    <property type="entry name" value="UNVRSLSTRESS"/>
</dbReference>
<name>A0A8J4E4C3_9ACTN</name>
<reference evidence="3" key="1">
    <citation type="submission" date="2021-01" db="EMBL/GenBank/DDBJ databases">
        <title>Whole genome shotgun sequence of Virgisporangium aurantiacum NBRC 16421.</title>
        <authorList>
            <person name="Komaki H."/>
            <person name="Tamura T."/>
        </authorList>
    </citation>
    <scope>NUCLEOTIDE SEQUENCE</scope>
    <source>
        <strain evidence="3">NBRC 16421</strain>
    </source>
</reference>
<keyword evidence="4" id="KW-1185">Reference proteome</keyword>
<evidence type="ECO:0000256" key="1">
    <source>
        <dbReference type="ARBA" id="ARBA00008791"/>
    </source>
</evidence>
<feature type="domain" description="UspA" evidence="2">
    <location>
        <begin position="10"/>
        <end position="129"/>
    </location>
</feature>
<evidence type="ECO:0000313" key="3">
    <source>
        <dbReference type="EMBL" id="GIJ60924.1"/>
    </source>
</evidence>
<dbReference type="AlphaFoldDB" id="A0A8J4E4C3"/>
<organism evidence="3 4">
    <name type="scientific">Virgisporangium aurantiacum</name>
    <dbReference type="NCBI Taxonomy" id="175570"/>
    <lineage>
        <taxon>Bacteria</taxon>
        <taxon>Bacillati</taxon>
        <taxon>Actinomycetota</taxon>
        <taxon>Actinomycetes</taxon>
        <taxon>Micromonosporales</taxon>
        <taxon>Micromonosporaceae</taxon>
        <taxon>Virgisporangium</taxon>
    </lineage>
</organism>
<accession>A0A8J4E4C3</accession>
<dbReference type="Pfam" id="PF00582">
    <property type="entry name" value="Usp"/>
    <property type="match status" value="1"/>
</dbReference>
<dbReference type="PANTHER" id="PTHR46268">
    <property type="entry name" value="STRESS RESPONSE PROTEIN NHAX"/>
    <property type="match status" value="1"/>
</dbReference>
<comment type="similarity">
    <text evidence="1">Belongs to the universal stress protein A family.</text>
</comment>
<gene>
    <name evidence="3" type="ORF">Vau01_084400</name>
</gene>
<evidence type="ECO:0000313" key="4">
    <source>
        <dbReference type="Proteomes" id="UP000612585"/>
    </source>
</evidence>
<comment type="caution">
    <text evidence="3">The sequence shown here is derived from an EMBL/GenBank/DDBJ whole genome shotgun (WGS) entry which is preliminary data.</text>
</comment>
<dbReference type="SUPFAM" id="SSF52402">
    <property type="entry name" value="Adenine nucleotide alpha hydrolases-like"/>
    <property type="match status" value="2"/>
</dbReference>
<dbReference type="PANTHER" id="PTHR46268:SF6">
    <property type="entry name" value="UNIVERSAL STRESS PROTEIN UP12"/>
    <property type="match status" value="1"/>
</dbReference>
<proteinExistence type="inferred from homology"/>
<protein>
    <submittedName>
        <fullName evidence="3">Universal stress protein</fullName>
    </submittedName>
</protein>
<dbReference type="InterPro" id="IPR006015">
    <property type="entry name" value="Universal_stress_UspA"/>
</dbReference>
<dbReference type="EMBL" id="BOPG01000061">
    <property type="protein sequence ID" value="GIJ60924.1"/>
    <property type="molecule type" value="Genomic_DNA"/>
</dbReference>
<sequence>MISTGIHSDIVIGVDGTAPSWDALYWAAREAQRRRARLRVVFVDTTEPSDPALASRKLAHMVTDARQLEPSVRVSGMIVDGDAAEALSLASSGAALLVVGDEGEPGRTPLGRAGRTVADASAVPVVVVRGQLPPDHSPVVVGADGSAGTQSAVGLAFEEAGMRGCPLIAVSSAGAELDESLAPWRDKFPRVPVRTTTIEAEPTPALLALSRRAQLVVLGHGDDDLLGPVPSSMLDSAHCPVLISA</sequence>
<dbReference type="Gene3D" id="3.40.50.620">
    <property type="entry name" value="HUPs"/>
    <property type="match status" value="3"/>
</dbReference>
<evidence type="ECO:0000259" key="2">
    <source>
        <dbReference type="Pfam" id="PF00582"/>
    </source>
</evidence>